<feature type="transmembrane region" description="Helical" evidence="6">
    <location>
        <begin position="140"/>
        <end position="163"/>
    </location>
</feature>
<dbReference type="PATRIC" id="fig|649755.3.peg.625"/>
<keyword evidence="3 6" id="KW-0812">Transmembrane</keyword>
<feature type="domain" description="VTT" evidence="7">
    <location>
        <begin position="70"/>
        <end position="187"/>
    </location>
</feature>
<feature type="transmembrane region" description="Helical" evidence="6">
    <location>
        <begin position="169"/>
        <end position="188"/>
    </location>
</feature>
<evidence type="ECO:0000256" key="2">
    <source>
        <dbReference type="ARBA" id="ARBA00022475"/>
    </source>
</evidence>
<dbReference type="Proteomes" id="UP000016658">
    <property type="component" value="Unassembled WGS sequence"/>
</dbReference>
<dbReference type="PANTHER" id="PTHR12677">
    <property type="entry name" value="GOLGI APPARATUS MEMBRANE PROTEIN TVP38-RELATED"/>
    <property type="match status" value="1"/>
</dbReference>
<dbReference type="AlphaFoldDB" id="U2QY86"/>
<evidence type="ECO:0000256" key="3">
    <source>
        <dbReference type="ARBA" id="ARBA00022692"/>
    </source>
</evidence>
<dbReference type="InterPro" id="IPR032816">
    <property type="entry name" value="VTT_dom"/>
</dbReference>
<feature type="transmembrane region" description="Helical" evidence="6">
    <location>
        <begin position="90"/>
        <end position="107"/>
    </location>
</feature>
<evidence type="ECO:0000313" key="9">
    <source>
        <dbReference type="Proteomes" id="UP000016658"/>
    </source>
</evidence>
<dbReference type="PANTHER" id="PTHR12677:SF49">
    <property type="entry name" value="TVP38_TMEM64 FAMILY MEMBRANE PROTEIN"/>
    <property type="match status" value="1"/>
</dbReference>
<comment type="similarity">
    <text evidence="6">Belongs to the TVP38/TMEM64 family.</text>
</comment>
<dbReference type="HOGENOM" id="CLU_038944_5_2_9"/>
<evidence type="ECO:0000256" key="1">
    <source>
        <dbReference type="ARBA" id="ARBA00004651"/>
    </source>
</evidence>
<reference evidence="8 9" key="1">
    <citation type="submission" date="2013-06" db="EMBL/GenBank/DDBJ databases">
        <authorList>
            <person name="Weinstock G."/>
            <person name="Sodergren E."/>
            <person name="Lobos E.A."/>
            <person name="Fulton L."/>
            <person name="Fulton R."/>
            <person name="Courtney L."/>
            <person name="Fronick C."/>
            <person name="O'Laughlin M."/>
            <person name="Godfrey J."/>
            <person name="Wilson R.M."/>
            <person name="Miner T."/>
            <person name="Farmer C."/>
            <person name="Delehaunty K."/>
            <person name="Cordes M."/>
            <person name="Minx P."/>
            <person name="Tomlinson C."/>
            <person name="Chen J."/>
            <person name="Wollam A."/>
            <person name="Pepin K.H."/>
            <person name="Bhonagiri V."/>
            <person name="Zhang X."/>
            <person name="Warren W."/>
            <person name="Mitreva M."/>
            <person name="Mardis E.R."/>
            <person name="Wilson R.K."/>
        </authorList>
    </citation>
    <scope>NUCLEOTIDE SEQUENCE [LARGE SCALE GENOMIC DNA]</scope>
    <source>
        <strain evidence="8 9">ATCC 27803</strain>
    </source>
</reference>
<organism evidence="8 9">
    <name type="scientific">Faecalitalea cylindroides ATCC 27803</name>
    <dbReference type="NCBI Taxonomy" id="649755"/>
    <lineage>
        <taxon>Bacteria</taxon>
        <taxon>Bacillati</taxon>
        <taxon>Bacillota</taxon>
        <taxon>Erysipelotrichia</taxon>
        <taxon>Erysipelotrichales</taxon>
        <taxon>Erysipelotrichaceae</taxon>
        <taxon>Faecalitalea</taxon>
    </lineage>
</organism>
<sequence>MVIDMTDTKRIFQVTTILGTLFLIGLILYFLSQGYFTDSTKLQALLNQTGIFAPLLFILLQIFQVIIPIIPGGASSALGIVAFGPIWGFVYNYAGLVIGSILAFLLVKRYGKTFILKVCDQKTYDKYIGWLDKGKKFDRFFAAAIFFPCAPDDILCMIAGLTSMTLKKFSMIIILGKPLALIAYSFGLSEILKIIDHFI</sequence>
<keyword evidence="5 6" id="KW-0472">Membrane</keyword>
<protein>
    <recommendedName>
        <fullName evidence="6">TVP38/TMEM64 family membrane protein</fullName>
    </recommendedName>
</protein>
<dbReference type="GO" id="GO:0005886">
    <property type="term" value="C:plasma membrane"/>
    <property type="evidence" value="ECO:0007669"/>
    <property type="project" value="UniProtKB-SubCell"/>
</dbReference>
<evidence type="ECO:0000256" key="4">
    <source>
        <dbReference type="ARBA" id="ARBA00022989"/>
    </source>
</evidence>
<feature type="transmembrane region" description="Helical" evidence="6">
    <location>
        <begin position="12"/>
        <end position="31"/>
    </location>
</feature>
<proteinExistence type="inferred from homology"/>
<comment type="caution">
    <text evidence="8">The sequence shown here is derived from an EMBL/GenBank/DDBJ whole genome shotgun (WGS) entry which is preliminary data.</text>
</comment>
<dbReference type="InterPro" id="IPR015414">
    <property type="entry name" value="TMEM64"/>
</dbReference>
<dbReference type="EMBL" id="AWVI01000033">
    <property type="protein sequence ID" value="ERK46273.1"/>
    <property type="molecule type" value="Genomic_DNA"/>
</dbReference>
<comment type="subcellular location">
    <subcellularLocation>
        <location evidence="1 6">Cell membrane</location>
        <topology evidence="1 6">Multi-pass membrane protein</topology>
    </subcellularLocation>
</comment>
<evidence type="ECO:0000256" key="5">
    <source>
        <dbReference type="ARBA" id="ARBA00023136"/>
    </source>
</evidence>
<gene>
    <name evidence="8" type="ORF">HMPREF0367_00681</name>
</gene>
<accession>U2QY86</accession>
<feature type="transmembrane region" description="Helical" evidence="6">
    <location>
        <begin position="51"/>
        <end position="70"/>
    </location>
</feature>
<dbReference type="Pfam" id="PF09335">
    <property type="entry name" value="VTT_dom"/>
    <property type="match status" value="1"/>
</dbReference>
<evidence type="ECO:0000256" key="6">
    <source>
        <dbReference type="RuleBase" id="RU366058"/>
    </source>
</evidence>
<name>U2QY86_9FIRM</name>
<keyword evidence="4 6" id="KW-1133">Transmembrane helix</keyword>
<keyword evidence="2 6" id="KW-1003">Cell membrane</keyword>
<evidence type="ECO:0000259" key="7">
    <source>
        <dbReference type="Pfam" id="PF09335"/>
    </source>
</evidence>
<evidence type="ECO:0000313" key="8">
    <source>
        <dbReference type="EMBL" id="ERK46273.1"/>
    </source>
</evidence>